<dbReference type="PANTHER" id="PTHR11680:SF35">
    <property type="entry name" value="SERINE HYDROXYMETHYLTRANSFERASE 1"/>
    <property type="match status" value="1"/>
</dbReference>
<dbReference type="GO" id="GO:0004372">
    <property type="term" value="F:glycine hydroxymethyltransferase activity"/>
    <property type="evidence" value="ECO:0007669"/>
    <property type="project" value="TreeGrafter"/>
</dbReference>
<comment type="caution">
    <text evidence="4">The sequence shown here is derived from an EMBL/GenBank/DDBJ whole genome shotgun (WGS) entry which is preliminary data.</text>
</comment>
<feature type="domain" description="Serine hydroxymethyltransferase-like" evidence="3">
    <location>
        <begin position="25"/>
        <end position="362"/>
    </location>
</feature>
<gene>
    <name evidence="4" type="ORF">GCM10007108_05310</name>
</gene>
<name>A0AA37BQK5_9ARCH</name>
<dbReference type="AlphaFoldDB" id="A0AA37BQK5"/>
<evidence type="ECO:0000313" key="5">
    <source>
        <dbReference type="Proteomes" id="UP000632195"/>
    </source>
</evidence>
<reference evidence="4" key="1">
    <citation type="journal article" date="2014" name="Int. J. Syst. Evol. Microbiol.">
        <title>Complete genome sequence of Corynebacterium casei LMG S-19264T (=DSM 44701T), isolated from a smear-ripened cheese.</title>
        <authorList>
            <consortium name="US DOE Joint Genome Institute (JGI-PGF)"/>
            <person name="Walter F."/>
            <person name="Albersmeier A."/>
            <person name="Kalinowski J."/>
            <person name="Ruckert C."/>
        </authorList>
    </citation>
    <scope>NUCLEOTIDE SEQUENCE</scope>
    <source>
        <strain evidence="4">JCM 13583</strain>
    </source>
</reference>
<dbReference type="Pfam" id="PF00464">
    <property type="entry name" value="SHMT"/>
    <property type="match status" value="1"/>
</dbReference>
<evidence type="ECO:0000259" key="3">
    <source>
        <dbReference type="Pfam" id="PF00464"/>
    </source>
</evidence>
<dbReference type="InterPro" id="IPR015422">
    <property type="entry name" value="PyrdxlP-dep_Trfase_small"/>
</dbReference>
<comment type="cofactor">
    <cofactor evidence="1">
        <name>pyridoxal 5'-phosphate</name>
        <dbReference type="ChEBI" id="CHEBI:597326"/>
    </cofactor>
</comment>
<dbReference type="GO" id="GO:0030170">
    <property type="term" value="F:pyridoxal phosphate binding"/>
    <property type="evidence" value="ECO:0007669"/>
    <property type="project" value="TreeGrafter"/>
</dbReference>
<dbReference type="InterPro" id="IPR049943">
    <property type="entry name" value="Ser_HO-MeTrfase-like"/>
</dbReference>
<dbReference type="InterPro" id="IPR015421">
    <property type="entry name" value="PyrdxlP-dep_Trfase_major"/>
</dbReference>
<dbReference type="InterPro" id="IPR015424">
    <property type="entry name" value="PyrdxlP-dep_Trfase"/>
</dbReference>
<keyword evidence="2" id="KW-0663">Pyridoxal phosphate</keyword>
<dbReference type="EMBL" id="BMNY01000001">
    <property type="protein sequence ID" value="GGM70158.1"/>
    <property type="molecule type" value="Genomic_DNA"/>
</dbReference>
<dbReference type="PANTHER" id="PTHR11680">
    <property type="entry name" value="SERINE HYDROXYMETHYLTRANSFERASE"/>
    <property type="match status" value="1"/>
</dbReference>
<dbReference type="Gene3D" id="3.40.640.10">
    <property type="entry name" value="Type I PLP-dependent aspartate aminotransferase-like (Major domain)"/>
    <property type="match status" value="1"/>
</dbReference>
<organism evidence="4 5">
    <name type="scientific">Thermogymnomonas acidicola</name>
    <dbReference type="NCBI Taxonomy" id="399579"/>
    <lineage>
        <taxon>Archaea</taxon>
        <taxon>Methanobacteriati</taxon>
        <taxon>Thermoplasmatota</taxon>
        <taxon>Thermoplasmata</taxon>
        <taxon>Thermoplasmatales</taxon>
        <taxon>Thermogymnomonas</taxon>
    </lineage>
</organism>
<evidence type="ECO:0000256" key="2">
    <source>
        <dbReference type="ARBA" id="ARBA00022898"/>
    </source>
</evidence>
<dbReference type="GO" id="GO:0046653">
    <property type="term" value="P:tetrahydrofolate metabolic process"/>
    <property type="evidence" value="ECO:0007669"/>
    <property type="project" value="TreeGrafter"/>
</dbReference>
<dbReference type="Proteomes" id="UP000632195">
    <property type="component" value="Unassembled WGS sequence"/>
</dbReference>
<protein>
    <submittedName>
        <fullName evidence="4">Serine hydroxymethyltransferase</fullName>
    </submittedName>
</protein>
<evidence type="ECO:0000313" key="4">
    <source>
        <dbReference type="EMBL" id="GGM70158.1"/>
    </source>
</evidence>
<sequence>MHAGTHGDDVAVPAVRSKGVSMSSILDLVDRHDKFRASALNLQASENVVSPNVRKAMSSDLISRYSLEQDGDDAYGGTRFAREILHQVEGEVSSLFGFRFAEVRPIGGHIAAEIALLATVRRRENIMAIYEEDGGYTGYVRGFLPDILGFQSYRIPYSRERQEIDYTALEKSVSNISPRAIVLGQSFFVRPYDLKRVREIADRSGSLVIYDGSHVMGLIAGGEFQPDVSRYCDILLGSTHKTFFGPQGGVILTNDEDVFENVRANVTWRTMDNYHPNRVAALGVAVEEMKRHGKEYARKVVANARKMASELSERGFTVKYAPWFTSSHQVILDRDPAYVKGGSCVRVSRVLEENMIIIDREARVGLSEVTRMGLSDMGEIAELMQRAVEGQDVRKEVSEVVAKEKMQFW</sequence>
<proteinExistence type="predicted"/>
<keyword evidence="5" id="KW-1185">Reference proteome</keyword>
<reference evidence="4" key="2">
    <citation type="submission" date="2022-09" db="EMBL/GenBank/DDBJ databases">
        <authorList>
            <person name="Sun Q."/>
            <person name="Ohkuma M."/>
        </authorList>
    </citation>
    <scope>NUCLEOTIDE SEQUENCE</scope>
    <source>
        <strain evidence="4">JCM 13583</strain>
    </source>
</reference>
<evidence type="ECO:0000256" key="1">
    <source>
        <dbReference type="ARBA" id="ARBA00001933"/>
    </source>
</evidence>
<dbReference type="GO" id="GO:0019264">
    <property type="term" value="P:glycine biosynthetic process from serine"/>
    <property type="evidence" value="ECO:0007669"/>
    <property type="project" value="TreeGrafter"/>
</dbReference>
<dbReference type="Gene3D" id="3.90.1150.10">
    <property type="entry name" value="Aspartate Aminotransferase, domain 1"/>
    <property type="match status" value="1"/>
</dbReference>
<dbReference type="SUPFAM" id="SSF53383">
    <property type="entry name" value="PLP-dependent transferases"/>
    <property type="match status" value="1"/>
</dbReference>
<accession>A0AA37BQK5</accession>
<dbReference type="InterPro" id="IPR039429">
    <property type="entry name" value="SHMT-like_dom"/>
</dbReference>
<dbReference type="GO" id="GO:0005737">
    <property type="term" value="C:cytoplasm"/>
    <property type="evidence" value="ECO:0007669"/>
    <property type="project" value="TreeGrafter"/>
</dbReference>